<reference evidence="1 2" key="1">
    <citation type="submission" date="2016-11" db="EMBL/GenBank/DDBJ databases">
        <title>The macronuclear genome of Stentor coeruleus: a giant cell with tiny introns.</title>
        <authorList>
            <person name="Slabodnick M."/>
            <person name="Ruby J.G."/>
            <person name="Reiff S.B."/>
            <person name="Swart E.C."/>
            <person name="Gosai S."/>
            <person name="Prabakaran S."/>
            <person name="Witkowska E."/>
            <person name="Larue G.E."/>
            <person name="Fisher S."/>
            <person name="Freeman R.M."/>
            <person name="Gunawardena J."/>
            <person name="Chu W."/>
            <person name="Stover N.A."/>
            <person name="Gregory B.D."/>
            <person name="Nowacki M."/>
            <person name="Derisi J."/>
            <person name="Roy S.W."/>
            <person name="Marshall W.F."/>
            <person name="Sood P."/>
        </authorList>
    </citation>
    <scope>NUCLEOTIDE SEQUENCE [LARGE SCALE GENOMIC DNA]</scope>
    <source>
        <strain evidence="1">WM001</strain>
    </source>
</reference>
<accession>A0A1R2CIJ8</accession>
<dbReference type="Proteomes" id="UP000187209">
    <property type="component" value="Unassembled WGS sequence"/>
</dbReference>
<organism evidence="1 2">
    <name type="scientific">Stentor coeruleus</name>
    <dbReference type="NCBI Taxonomy" id="5963"/>
    <lineage>
        <taxon>Eukaryota</taxon>
        <taxon>Sar</taxon>
        <taxon>Alveolata</taxon>
        <taxon>Ciliophora</taxon>
        <taxon>Postciliodesmatophora</taxon>
        <taxon>Heterotrichea</taxon>
        <taxon>Heterotrichida</taxon>
        <taxon>Stentoridae</taxon>
        <taxon>Stentor</taxon>
    </lineage>
</organism>
<dbReference type="AlphaFoldDB" id="A0A1R2CIJ8"/>
<name>A0A1R2CIJ8_9CILI</name>
<gene>
    <name evidence="1" type="ORF">SteCoe_9246</name>
</gene>
<proteinExistence type="predicted"/>
<dbReference type="EMBL" id="MPUH01000142">
    <property type="protein sequence ID" value="OMJ88780.1"/>
    <property type="molecule type" value="Genomic_DNA"/>
</dbReference>
<comment type="caution">
    <text evidence="1">The sequence shown here is derived from an EMBL/GenBank/DDBJ whole genome shotgun (WGS) entry which is preliminary data.</text>
</comment>
<protein>
    <submittedName>
        <fullName evidence="1">Uncharacterized protein</fullName>
    </submittedName>
</protein>
<sequence length="138" mass="16103">MGSLFSRAPVSSRFIVGFSLGLGISYSAHNDIYQKYRANFFPIVEVTPITIDPTRQKKNINEAKVLEKLNEISDDENIDYDYEEIKEVYKKRVSQLAKEDEKWYMDRKNQKKPTKDIAQVIVEYEDVKRSGYTKNTPP</sequence>
<keyword evidence="2" id="KW-1185">Reference proteome</keyword>
<evidence type="ECO:0000313" key="1">
    <source>
        <dbReference type="EMBL" id="OMJ88780.1"/>
    </source>
</evidence>
<evidence type="ECO:0000313" key="2">
    <source>
        <dbReference type="Proteomes" id="UP000187209"/>
    </source>
</evidence>